<dbReference type="RefSeq" id="WP_048593564.1">
    <property type="nucleotide sequence ID" value="NZ_CVLB01000001.1"/>
</dbReference>
<evidence type="ECO:0000313" key="3">
    <source>
        <dbReference type="Proteomes" id="UP000043763"/>
    </source>
</evidence>
<proteinExistence type="predicted"/>
<feature type="chain" id="PRO_5005194648" evidence="1">
    <location>
        <begin position="22"/>
        <end position="227"/>
    </location>
</feature>
<keyword evidence="3" id="KW-1185">Reference proteome</keyword>
<keyword evidence="1" id="KW-0732">Signal</keyword>
<organism evidence="2 3">
    <name type="scientific">Brachyspira suanatina</name>
    <dbReference type="NCBI Taxonomy" id="381802"/>
    <lineage>
        <taxon>Bacteria</taxon>
        <taxon>Pseudomonadati</taxon>
        <taxon>Spirochaetota</taxon>
        <taxon>Spirochaetia</taxon>
        <taxon>Brachyspirales</taxon>
        <taxon>Brachyspiraceae</taxon>
        <taxon>Brachyspira</taxon>
    </lineage>
</organism>
<name>A0A0G4K4C5_9SPIR</name>
<reference evidence="3" key="1">
    <citation type="submission" date="2015-04" db="EMBL/GenBank/DDBJ databases">
        <authorList>
            <person name="Mushtaq Mamoona"/>
        </authorList>
    </citation>
    <scope>NUCLEOTIDE SEQUENCE [LARGE SCALE GENOMIC DNA]</scope>
    <source>
        <strain evidence="3">AN4859/03</strain>
    </source>
</reference>
<protein>
    <submittedName>
        <fullName evidence="2">Uncharacterized protein</fullName>
    </submittedName>
</protein>
<dbReference type="OrthoDB" id="306957at2"/>
<dbReference type="AlphaFoldDB" id="A0A0G4K4C5"/>
<accession>A0A0G4K4C5</accession>
<sequence>MCKKITKILLMVSVLSFSLYGQDIFSDFVKIYNRDGKSYKMSGTFTDIKDGKKKVNDFDMIVGKDYKLMYLKNNNTLFLANNQGFFVQSRGQISPLKISGSYIVTGAANMNDLMSINFVDDYEVEKIVSTEEINLVKKNKSVPYSKAILKKMSGGYTIDFFDNSGKALKRGIYKISNNYFNDMEFYNLIISKNISTVCHVEKIESSSYSSSYFRSDNMKMLFGLFKE</sequence>
<dbReference type="EMBL" id="CVLB01000001">
    <property type="protein sequence ID" value="CRF31855.1"/>
    <property type="molecule type" value="Genomic_DNA"/>
</dbReference>
<gene>
    <name evidence="2" type="ORF">BRSU_0419</name>
</gene>
<evidence type="ECO:0000256" key="1">
    <source>
        <dbReference type="SAM" id="SignalP"/>
    </source>
</evidence>
<feature type="signal peptide" evidence="1">
    <location>
        <begin position="1"/>
        <end position="21"/>
    </location>
</feature>
<evidence type="ECO:0000313" key="2">
    <source>
        <dbReference type="EMBL" id="CRF31855.1"/>
    </source>
</evidence>
<dbReference type="Proteomes" id="UP000043763">
    <property type="component" value="Unassembled WGS sequence"/>
</dbReference>